<dbReference type="InterPro" id="IPR036410">
    <property type="entry name" value="HSP_DnaJ_Cys-rich_dom_sf"/>
</dbReference>
<comment type="caution">
    <text evidence="1">The sequence shown here is derived from an EMBL/GenBank/DDBJ whole genome shotgun (WGS) entry which is preliminary data.</text>
</comment>
<accession>A0ABT9ZZH8</accession>
<evidence type="ECO:0000313" key="1">
    <source>
        <dbReference type="EMBL" id="MDQ0256650.1"/>
    </source>
</evidence>
<dbReference type="Proteomes" id="UP001230005">
    <property type="component" value="Unassembled WGS sequence"/>
</dbReference>
<protein>
    <submittedName>
        <fullName evidence="1">DnaJ-class molecular chaperone</fullName>
    </submittedName>
</protein>
<keyword evidence="2" id="KW-1185">Reference proteome</keyword>
<dbReference type="Gene3D" id="1.20.1580.10">
    <property type="entry name" value="ABC transporter ATPase like domain"/>
    <property type="match status" value="1"/>
</dbReference>
<dbReference type="EMBL" id="JAUSUG010000018">
    <property type="protein sequence ID" value="MDQ0256650.1"/>
    <property type="molecule type" value="Genomic_DNA"/>
</dbReference>
<organism evidence="1 2">
    <name type="scientific">Evansella vedderi</name>
    <dbReference type="NCBI Taxonomy" id="38282"/>
    <lineage>
        <taxon>Bacteria</taxon>
        <taxon>Bacillati</taxon>
        <taxon>Bacillota</taxon>
        <taxon>Bacilli</taxon>
        <taxon>Bacillales</taxon>
        <taxon>Bacillaceae</taxon>
        <taxon>Evansella</taxon>
    </lineage>
</organism>
<dbReference type="SUPFAM" id="SSF57938">
    <property type="entry name" value="DnaJ/Hsp40 cysteine-rich domain"/>
    <property type="match status" value="1"/>
</dbReference>
<proteinExistence type="predicted"/>
<name>A0ABT9ZZH8_9BACI</name>
<gene>
    <name evidence="1" type="ORF">J2S74_004072</name>
</gene>
<sequence>MGLLNALAEWNNQRYEKRLAQMEEKGLCPDCHGHGYHMFASEYFYMSSHQECPGCDGSGAFDDWNNLRNK</sequence>
<evidence type="ECO:0000313" key="2">
    <source>
        <dbReference type="Proteomes" id="UP001230005"/>
    </source>
</evidence>
<dbReference type="RefSeq" id="WP_307329122.1">
    <property type="nucleotide sequence ID" value="NZ_JAUSUG010000018.1"/>
</dbReference>
<reference evidence="1 2" key="1">
    <citation type="submission" date="2023-07" db="EMBL/GenBank/DDBJ databases">
        <title>Genomic Encyclopedia of Type Strains, Phase IV (KMG-IV): sequencing the most valuable type-strain genomes for metagenomic binning, comparative biology and taxonomic classification.</title>
        <authorList>
            <person name="Goeker M."/>
        </authorList>
    </citation>
    <scope>NUCLEOTIDE SEQUENCE [LARGE SCALE GENOMIC DNA]</scope>
    <source>
        <strain evidence="1 2">DSM 9768</strain>
    </source>
</reference>